<dbReference type="HOGENOM" id="CLU_1609198_0_0_9"/>
<dbReference type="RefSeq" id="WP_014649858.1">
    <property type="nucleotide sequence ID" value="NC_017672.3"/>
</dbReference>
<dbReference type="PATRIC" id="fig|997761.3.peg.1497"/>
<dbReference type="PROSITE" id="PS50943">
    <property type="entry name" value="HTH_CROC1"/>
    <property type="match status" value="1"/>
</dbReference>
<protein>
    <submittedName>
        <fullName evidence="2">Transcriptional regulator</fullName>
    </submittedName>
</protein>
<dbReference type="EMBL" id="CP003422">
    <property type="protein sequence ID" value="AFH60582.1"/>
    <property type="molecule type" value="Genomic_DNA"/>
</dbReference>
<name>I0BDY5_9BACL</name>
<dbReference type="InterPro" id="IPR010982">
    <property type="entry name" value="Lambda_DNA-bd_dom_sf"/>
</dbReference>
<proteinExistence type="predicted"/>
<evidence type="ECO:0000313" key="3">
    <source>
        <dbReference type="Proteomes" id="UP000007392"/>
    </source>
</evidence>
<dbReference type="SUPFAM" id="SSF47413">
    <property type="entry name" value="lambda repressor-like DNA-binding domains"/>
    <property type="match status" value="1"/>
</dbReference>
<organism evidence="2 3">
    <name type="scientific">Paenibacillus mucilaginosus K02</name>
    <dbReference type="NCBI Taxonomy" id="997761"/>
    <lineage>
        <taxon>Bacteria</taxon>
        <taxon>Bacillati</taxon>
        <taxon>Bacillota</taxon>
        <taxon>Bacilli</taxon>
        <taxon>Bacillales</taxon>
        <taxon>Paenibacillaceae</taxon>
        <taxon>Paenibacillus</taxon>
    </lineage>
</organism>
<dbReference type="CDD" id="cd00093">
    <property type="entry name" value="HTH_XRE"/>
    <property type="match status" value="1"/>
</dbReference>
<dbReference type="KEGG" id="pmw:B2K_07580"/>
<dbReference type="GO" id="GO:0003677">
    <property type="term" value="F:DNA binding"/>
    <property type="evidence" value="ECO:0007669"/>
    <property type="project" value="InterPro"/>
</dbReference>
<dbReference type="Proteomes" id="UP000007392">
    <property type="component" value="Chromosome"/>
</dbReference>
<evidence type="ECO:0000259" key="1">
    <source>
        <dbReference type="PROSITE" id="PS50943"/>
    </source>
</evidence>
<dbReference type="Pfam" id="PF01381">
    <property type="entry name" value="HTH_3"/>
    <property type="match status" value="1"/>
</dbReference>
<reference evidence="2 3" key="1">
    <citation type="submission" date="2013-06" db="EMBL/GenBank/DDBJ databases">
        <title>Complete genome sequence of Paenibacillus mucilaginosus K02.</title>
        <authorList>
            <person name="Xiao B."/>
            <person name="Sun L."/>
            <person name="Xiao L."/>
            <person name="Lian B."/>
        </authorList>
    </citation>
    <scope>NUCLEOTIDE SEQUENCE [LARGE SCALE GENOMIC DNA]</scope>
    <source>
        <strain evidence="2 3">K02</strain>
    </source>
</reference>
<dbReference type="OrthoDB" id="2969743at2"/>
<dbReference type="InterPro" id="IPR001387">
    <property type="entry name" value="Cro/C1-type_HTH"/>
</dbReference>
<dbReference type="Gene3D" id="1.10.260.40">
    <property type="entry name" value="lambda repressor-like DNA-binding domains"/>
    <property type="match status" value="1"/>
</dbReference>
<gene>
    <name evidence="2" type="ORF">B2K_07580</name>
</gene>
<sequence length="165" mass="18806">MNIGQAIQEFRKHEQLTQAELAQRLPVDRTLISKVESGSRELPASLDPVLSGLSWKIALKIADERTGGFISNILDDLPNLDLHPAALKDVLLKDLGELEQALEGLLMAKHIDLERRRASAERVWQELRDVIEKTIVLQGVLEEEFGIDRKRMIQKHEMEVKRGER</sequence>
<feature type="domain" description="HTH cro/C1-type" evidence="1">
    <location>
        <begin position="7"/>
        <end position="41"/>
    </location>
</feature>
<dbReference type="AlphaFoldDB" id="I0BDY5"/>
<evidence type="ECO:0000313" key="2">
    <source>
        <dbReference type="EMBL" id="AFH60582.1"/>
    </source>
</evidence>
<accession>I0BDY5</accession>